<evidence type="ECO:0000313" key="11">
    <source>
        <dbReference type="Proteomes" id="UP000219621"/>
    </source>
</evidence>
<feature type="domain" description="Small ribosomal subunit protein uS7" evidence="9">
    <location>
        <begin position="2"/>
        <end position="148"/>
    </location>
</feature>
<dbReference type="GO" id="GO:0019843">
    <property type="term" value="F:rRNA binding"/>
    <property type="evidence" value="ECO:0007669"/>
    <property type="project" value="UniProtKB-UniRule"/>
</dbReference>
<comment type="function">
    <text evidence="7">One of the primary rRNA binding proteins, it binds directly to 16S rRNA where it nucleates assembly of the head domain of the 30S subunit. Is located at the subunit interface close to the decoding center, probably blocks exit of the E-site tRNA.</text>
</comment>
<keyword evidence="11" id="KW-1185">Reference proteome</keyword>
<gene>
    <name evidence="7" type="primary">rpsG</name>
    <name evidence="10" type="ORF">SAMN05421508_12412</name>
</gene>
<name>A0A286H1W5_9PROT</name>
<dbReference type="Proteomes" id="UP000219621">
    <property type="component" value="Unassembled WGS sequence"/>
</dbReference>
<sequence length="155" mass="17591">MSRRRAAVKREVLPDAKFGDTVIAKFINNIMLDGKKGVAEKIVYGALDRLAAKGGDPVQMFHEAVDNVKPAVEVRSRRVGGATYQVPVEVRTERRQALAFRWITDFARKRSETTMVDRLFGELMDAVNNRGGAVKKREDTHRMAEANKAFSHYRW</sequence>
<dbReference type="Pfam" id="PF00177">
    <property type="entry name" value="Ribosomal_S7"/>
    <property type="match status" value="1"/>
</dbReference>
<dbReference type="SUPFAM" id="SSF47973">
    <property type="entry name" value="Ribosomal protein S7"/>
    <property type="match status" value="1"/>
</dbReference>
<dbReference type="GO" id="GO:0015935">
    <property type="term" value="C:small ribosomal subunit"/>
    <property type="evidence" value="ECO:0007669"/>
    <property type="project" value="InterPro"/>
</dbReference>
<dbReference type="AlphaFoldDB" id="A0A286H1W5"/>
<keyword evidence="5 7" id="KW-0689">Ribosomal protein</keyword>
<dbReference type="GO" id="GO:0000049">
    <property type="term" value="F:tRNA binding"/>
    <property type="evidence" value="ECO:0007669"/>
    <property type="project" value="UniProtKB-UniRule"/>
</dbReference>
<evidence type="ECO:0000256" key="8">
    <source>
        <dbReference type="RuleBase" id="RU003619"/>
    </source>
</evidence>
<keyword evidence="4 7" id="KW-0694">RNA-binding</keyword>
<dbReference type="EMBL" id="OCNJ01000024">
    <property type="protein sequence ID" value="SOE01780.1"/>
    <property type="molecule type" value="Genomic_DNA"/>
</dbReference>
<dbReference type="InterPro" id="IPR020606">
    <property type="entry name" value="Ribosomal_uS7_CS"/>
</dbReference>
<dbReference type="OrthoDB" id="9807653at2"/>
<keyword evidence="6 7" id="KW-0687">Ribonucleoprotein</keyword>
<evidence type="ECO:0000256" key="7">
    <source>
        <dbReference type="HAMAP-Rule" id="MF_00480"/>
    </source>
</evidence>
<dbReference type="RefSeq" id="WP_097281810.1">
    <property type="nucleotide sequence ID" value="NZ_OCNJ01000024.1"/>
</dbReference>
<evidence type="ECO:0000256" key="6">
    <source>
        <dbReference type="ARBA" id="ARBA00023274"/>
    </source>
</evidence>
<evidence type="ECO:0000313" key="10">
    <source>
        <dbReference type="EMBL" id="SOE01780.1"/>
    </source>
</evidence>
<comment type="similarity">
    <text evidence="1 7 8">Belongs to the universal ribosomal protein uS7 family.</text>
</comment>
<dbReference type="PROSITE" id="PS00052">
    <property type="entry name" value="RIBOSOMAL_S7"/>
    <property type="match status" value="1"/>
</dbReference>
<protein>
    <recommendedName>
        <fullName evidence="7">Small ribosomal subunit protein uS7</fullName>
    </recommendedName>
</protein>
<dbReference type="HAMAP" id="MF_00480_B">
    <property type="entry name" value="Ribosomal_uS7_B"/>
    <property type="match status" value="1"/>
</dbReference>
<organism evidence="10 11">
    <name type="scientific">Caenispirillum bisanense</name>
    <dbReference type="NCBI Taxonomy" id="414052"/>
    <lineage>
        <taxon>Bacteria</taxon>
        <taxon>Pseudomonadati</taxon>
        <taxon>Pseudomonadota</taxon>
        <taxon>Alphaproteobacteria</taxon>
        <taxon>Rhodospirillales</taxon>
        <taxon>Novispirillaceae</taxon>
        <taxon>Caenispirillum</taxon>
    </lineage>
</organism>
<dbReference type="InterPro" id="IPR036823">
    <property type="entry name" value="Ribosomal_uS7_dom_sf"/>
</dbReference>
<evidence type="ECO:0000256" key="4">
    <source>
        <dbReference type="ARBA" id="ARBA00022884"/>
    </source>
</evidence>
<dbReference type="GO" id="GO:0006412">
    <property type="term" value="P:translation"/>
    <property type="evidence" value="ECO:0007669"/>
    <property type="project" value="UniProtKB-UniRule"/>
</dbReference>
<dbReference type="CDD" id="cd14869">
    <property type="entry name" value="uS7_Bacteria"/>
    <property type="match status" value="1"/>
</dbReference>
<accession>A0A286H1W5</accession>
<comment type="subunit">
    <text evidence="7">Part of the 30S ribosomal subunit. Contacts proteins S9 and S11.</text>
</comment>
<evidence type="ECO:0000256" key="5">
    <source>
        <dbReference type="ARBA" id="ARBA00022980"/>
    </source>
</evidence>
<evidence type="ECO:0000256" key="3">
    <source>
        <dbReference type="ARBA" id="ARBA00022730"/>
    </source>
</evidence>
<keyword evidence="3 7" id="KW-0699">rRNA-binding</keyword>
<evidence type="ECO:0000259" key="9">
    <source>
        <dbReference type="Pfam" id="PF00177"/>
    </source>
</evidence>
<proteinExistence type="inferred from homology"/>
<dbReference type="InterPro" id="IPR005717">
    <property type="entry name" value="Ribosomal_uS7_bac/org-type"/>
</dbReference>
<evidence type="ECO:0000256" key="1">
    <source>
        <dbReference type="ARBA" id="ARBA00007151"/>
    </source>
</evidence>
<evidence type="ECO:0000256" key="2">
    <source>
        <dbReference type="ARBA" id="ARBA00022555"/>
    </source>
</evidence>
<dbReference type="InterPro" id="IPR000235">
    <property type="entry name" value="Ribosomal_uS7"/>
</dbReference>
<dbReference type="FunFam" id="1.10.455.10:FF:000001">
    <property type="entry name" value="30S ribosomal protein S7"/>
    <property type="match status" value="1"/>
</dbReference>
<dbReference type="NCBIfam" id="TIGR01029">
    <property type="entry name" value="rpsG_bact"/>
    <property type="match status" value="1"/>
</dbReference>
<reference evidence="11" key="1">
    <citation type="submission" date="2017-09" db="EMBL/GenBank/DDBJ databases">
        <authorList>
            <person name="Varghese N."/>
            <person name="Submissions S."/>
        </authorList>
    </citation>
    <scope>NUCLEOTIDE SEQUENCE [LARGE SCALE GENOMIC DNA]</scope>
    <source>
        <strain evidence="11">USBA 140</strain>
    </source>
</reference>
<dbReference type="InterPro" id="IPR023798">
    <property type="entry name" value="Ribosomal_uS7_dom"/>
</dbReference>
<dbReference type="PANTHER" id="PTHR11205">
    <property type="entry name" value="RIBOSOMAL PROTEIN S7"/>
    <property type="match status" value="1"/>
</dbReference>
<dbReference type="PIRSF" id="PIRSF002122">
    <property type="entry name" value="RPS7p_RPS7a_RPS5e_RPS7o"/>
    <property type="match status" value="1"/>
</dbReference>
<keyword evidence="2 7" id="KW-0820">tRNA-binding</keyword>
<dbReference type="GO" id="GO:0003735">
    <property type="term" value="F:structural constituent of ribosome"/>
    <property type="evidence" value="ECO:0007669"/>
    <property type="project" value="InterPro"/>
</dbReference>
<dbReference type="Gene3D" id="1.10.455.10">
    <property type="entry name" value="Ribosomal protein S7 domain"/>
    <property type="match status" value="1"/>
</dbReference>